<protein>
    <recommendedName>
        <fullName evidence="4">BYS1 domain protein</fullName>
    </recommendedName>
</protein>
<evidence type="ECO:0000313" key="2">
    <source>
        <dbReference type="EMBL" id="OQD79808.1"/>
    </source>
</evidence>
<feature type="compositionally biased region" description="Polar residues" evidence="1">
    <location>
        <begin position="20"/>
        <end position="30"/>
    </location>
</feature>
<dbReference type="AlphaFoldDB" id="A0A1V6PS19"/>
<reference evidence="3" key="1">
    <citation type="journal article" date="2017" name="Nat. Microbiol.">
        <title>Global analysis of biosynthetic gene clusters reveals vast potential of secondary metabolite production in Penicillium species.</title>
        <authorList>
            <person name="Nielsen J.C."/>
            <person name="Grijseels S."/>
            <person name="Prigent S."/>
            <person name="Ji B."/>
            <person name="Dainat J."/>
            <person name="Nielsen K.F."/>
            <person name="Frisvad J.C."/>
            <person name="Workman M."/>
            <person name="Nielsen J."/>
        </authorList>
    </citation>
    <scope>NUCLEOTIDE SEQUENCE [LARGE SCALE GENOMIC DNA]</scope>
    <source>
        <strain evidence="3">IBT 31811</strain>
    </source>
</reference>
<dbReference type="Proteomes" id="UP000191672">
    <property type="component" value="Unassembled WGS sequence"/>
</dbReference>
<accession>A0A1V6PS19</accession>
<dbReference type="Pfam" id="PF04681">
    <property type="entry name" value="Bys1"/>
    <property type="match status" value="1"/>
</dbReference>
<comment type="caution">
    <text evidence="2">The sequence shown here is derived from an EMBL/GenBank/DDBJ whole genome shotgun (WGS) entry which is preliminary data.</text>
</comment>
<feature type="compositionally biased region" description="Basic and acidic residues" evidence="1">
    <location>
        <begin position="1"/>
        <end position="11"/>
    </location>
</feature>
<dbReference type="STRING" id="416450.A0A1V6PS19"/>
<dbReference type="PANTHER" id="PTHR36195:SF4">
    <property type="entry name" value="DOMAIN PROTEIN, PUTATIVE (AFU_ORTHOLOGUE AFUA_5G01990)-RELATED"/>
    <property type="match status" value="1"/>
</dbReference>
<evidence type="ECO:0000256" key="1">
    <source>
        <dbReference type="SAM" id="MobiDB-lite"/>
    </source>
</evidence>
<evidence type="ECO:0008006" key="4">
    <source>
        <dbReference type="Google" id="ProtNLM"/>
    </source>
</evidence>
<dbReference type="EMBL" id="MDYN01000043">
    <property type="protein sequence ID" value="OQD79808.1"/>
    <property type="molecule type" value="Genomic_DNA"/>
</dbReference>
<feature type="region of interest" description="Disordered" evidence="1">
    <location>
        <begin position="78"/>
        <end position="98"/>
    </location>
</feature>
<dbReference type="PANTHER" id="PTHR36195">
    <property type="entry name" value="DOMAIN PROTEIN, PUTATIVE (AFU_ORTHOLOGUE AFUA_5G01990)-RELATED-RELATED"/>
    <property type="match status" value="1"/>
</dbReference>
<proteinExistence type="predicted"/>
<sequence length="255" mass="27114">MSHFPGKDRRPLCPSPHLASDTTSNGSPTIQMHRSAETSYFFSASVDSLSRIYFIGNTTRSFPPLYQQSYIKDIEPASKEGISPSKPDNHNNPQDQPSKMHFSTIIASVAALAPLASAVGNAVVTNHCTYPVYLWSVGGSVGPQKTIAPGGSYTEPLHHDAASGGIALKITTVPNGLYNGSPQTNLAYTLDPGTVWYDLSDVFGDPFSGKTMVVRPSDTQCSKICWAQGVNPGGSQTKNCQSGSSINLNLCAAKC</sequence>
<keyword evidence="3" id="KW-1185">Reference proteome</keyword>
<dbReference type="InterPro" id="IPR006771">
    <property type="entry name" value="CetA-like"/>
</dbReference>
<feature type="region of interest" description="Disordered" evidence="1">
    <location>
        <begin position="1"/>
        <end position="30"/>
    </location>
</feature>
<gene>
    <name evidence="2" type="ORF">PENANT_c043G09123</name>
</gene>
<evidence type="ECO:0000313" key="3">
    <source>
        <dbReference type="Proteomes" id="UP000191672"/>
    </source>
</evidence>
<organism evidence="2 3">
    <name type="scientific">Penicillium antarcticum</name>
    <dbReference type="NCBI Taxonomy" id="416450"/>
    <lineage>
        <taxon>Eukaryota</taxon>
        <taxon>Fungi</taxon>
        <taxon>Dikarya</taxon>
        <taxon>Ascomycota</taxon>
        <taxon>Pezizomycotina</taxon>
        <taxon>Eurotiomycetes</taxon>
        <taxon>Eurotiomycetidae</taxon>
        <taxon>Eurotiales</taxon>
        <taxon>Aspergillaceae</taxon>
        <taxon>Penicillium</taxon>
    </lineage>
</organism>
<name>A0A1V6PS19_9EURO</name>